<keyword evidence="3" id="KW-1185">Reference proteome</keyword>
<comment type="caution">
    <text evidence="2">The sequence shown here is derived from an EMBL/GenBank/DDBJ whole genome shotgun (WGS) entry which is preliminary data.</text>
</comment>
<proteinExistence type="predicted"/>
<feature type="compositionally biased region" description="Basic and acidic residues" evidence="1">
    <location>
        <begin position="16"/>
        <end position="26"/>
    </location>
</feature>
<reference evidence="2 3" key="1">
    <citation type="submission" date="2024-01" db="EMBL/GenBank/DDBJ databases">
        <title>A telomere-to-telomere, gap-free genome of sweet tea (Lithocarpus litseifolius).</title>
        <authorList>
            <person name="Zhou J."/>
        </authorList>
    </citation>
    <scope>NUCLEOTIDE SEQUENCE [LARGE SCALE GENOMIC DNA]</scope>
    <source>
        <strain evidence="2">Zhou-2022a</strain>
        <tissue evidence="2">Leaf</tissue>
    </source>
</reference>
<evidence type="ECO:0000256" key="1">
    <source>
        <dbReference type="SAM" id="MobiDB-lite"/>
    </source>
</evidence>
<evidence type="ECO:0000313" key="3">
    <source>
        <dbReference type="Proteomes" id="UP001459277"/>
    </source>
</evidence>
<dbReference type="AlphaFoldDB" id="A0AAW2BVE1"/>
<dbReference type="Proteomes" id="UP001459277">
    <property type="component" value="Unassembled WGS sequence"/>
</dbReference>
<protein>
    <submittedName>
        <fullName evidence="2">Uncharacterized protein</fullName>
    </submittedName>
</protein>
<evidence type="ECO:0000313" key="2">
    <source>
        <dbReference type="EMBL" id="KAK9988080.1"/>
    </source>
</evidence>
<dbReference type="EMBL" id="JAZDWU010000010">
    <property type="protein sequence ID" value="KAK9988080.1"/>
    <property type="molecule type" value="Genomic_DNA"/>
</dbReference>
<organism evidence="2 3">
    <name type="scientific">Lithocarpus litseifolius</name>
    <dbReference type="NCBI Taxonomy" id="425828"/>
    <lineage>
        <taxon>Eukaryota</taxon>
        <taxon>Viridiplantae</taxon>
        <taxon>Streptophyta</taxon>
        <taxon>Embryophyta</taxon>
        <taxon>Tracheophyta</taxon>
        <taxon>Spermatophyta</taxon>
        <taxon>Magnoliopsida</taxon>
        <taxon>eudicotyledons</taxon>
        <taxon>Gunneridae</taxon>
        <taxon>Pentapetalae</taxon>
        <taxon>rosids</taxon>
        <taxon>fabids</taxon>
        <taxon>Fagales</taxon>
        <taxon>Fagaceae</taxon>
        <taxon>Lithocarpus</taxon>
    </lineage>
</organism>
<sequence length="68" mass="8115">MRIGIVKDRRQWDRNRRQRREWESSKSSRPSRMGSADAQIGVANGFWVEWIANRRREWAPRIGDANGF</sequence>
<accession>A0AAW2BVE1</accession>
<name>A0AAW2BVE1_9ROSI</name>
<feature type="region of interest" description="Disordered" evidence="1">
    <location>
        <begin position="16"/>
        <end position="37"/>
    </location>
</feature>
<gene>
    <name evidence="2" type="ORF">SO802_028319</name>
</gene>